<evidence type="ECO:0000256" key="8">
    <source>
        <dbReference type="SAM" id="MobiDB-lite"/>
    </source>
</evidence>
<dbReference type="Pfam" id="PF01624">
    <property type="entry name" value="MutS_I"/>
    <property type="match status" value="1"/>
</dbReference>
<keyword evidence="6 7" id="KW-0234">DNA repair</keyword>
<evidence type="ECO:0000256" key="5">
    <source>
        <dbReference type="ARBA" id="ARBA00023125"/>
    </source>
</evidence>
<dbReference type="Ensembl" id="ENSAOWT00000013654.1">
    <property type="protein sequence ID" value="ENSAOWP00000012010.1"/>
    <property type="gene ID" value="ENSAOWG00000008235.1"/>
</dbReference>
<dbReference type="SMART" id="SM00533">
    <property type="entry name" value="MUTSd"/>
    <property type="match status" value="1"/>
</dbReference>
<dbReference type="InterPro" id="IPR007860">
    <property type="entry name" value="DNA_mmatch_repair_MutS_con_dom"/>
</dbReference>
<protein>
    <recommendedName>
        <fullName evidence="7">DNA mismatch repair protein</fullName>
    </recommendedName>
</protein>
<dbReference type="PANTHER" id="PTHR11361">
    <property type="entry name" value="DNA MISMATCH REPAIR PROTEIN MUTS FAMILY MEMBER"/>
    <property type="match status" value="1"/>
</dbReference>
<dbReference type="GO" id="GO:0005524">
    <property type="term" value="F:ATP binding"/>
    <property type="evidence" value="ECO:0007669"/>
    <property type="project" value="UniProtKB-UniRule"/>
</dbReference>
<dbReference type="InterPro" id="IPR036187">
    <property type="entry name" value="DNA_mismatch_repair_MutS_sf"/>
</dbReference>
<proteinExistence type="inferred from homology"/>
<dbReference type="SUPFAM" id="SSF48334">
    <property type="entry name" value="DNA repair protein MutS, domain III"/>
    <property type="match status" value="1"/>
</dbReference>
<keyword evidence="5 7" id="KW-0238">DNA-binding</keyword>
<dbReference type="PANTHER" id="PTHR11361:SF122">
    <property type="entry name" value="DNA MISMATCH REPAIR PROTEIN MSH3"/>
    <property type="match status" value="1"/>
</dbReference>
<dbReference type="GO" id="GO:0006298">
    <property type="term" value="P:mismatch repair"/>
    <property type="evidence" value="ECO:0007669"/>
    <property type="project" value="InterPro"/>
</dbReference>
<dbReference type="PROSITE" id="PS00486">
    <property type="entry name" value="DNA_MISMATCH_REPAIR_2"/>
    <property type="match status" value="1"/>
</dbReference>
<evidence type="ECO:0000313" key="11">
    <source>
        <dbReference type="Proteomes" id="UP000694424"/>
    </source>
</evidence>
<evidence type="ECO:0000256" key="6">
    <source>
        <dbReference type="ARBA" id="ARBA00023204"/>
    </source>
</evidence>
<name>A0A8B9PM74_APTOW</name>
<keyword evidence="2 7" id="KW-0547">Nucleotide-binding</keyword>
<dbReference type="FunFam" id="3.40.50.300:FF:000917">
    <property type="entry name" value="DNA mismatch repair protein"/>
    <property type="match status" value="1"/>
</dbReference>
<comment type="function">
    <text evidence="7">Component of the post-replicative DNA mismatch repair system (MMR).</text>
</comment>
<dbReference type="GO" id="GO:0016447">
    <property type="term" value="P:somatic recombination of immunoglobulin gene segments"/>
    <property type="evidence" value="ECO:0007669"/>
    <property type="project" value="TreeGrafter"/>
</dbReference>
<comment type="similarity">
    <text evidence="1">Belongs to the DNA mismatch repair MutS family. MSH3 subfamily.</text>
</comment>
<dbReference type="Pfam" id="PF05192">
    <property type="entry name" value="MutS_III"/>
    <property type="match status" value="1"/>
</dbReference>
<dbReference type="GO" id="GO:0006312">
    <property type="term" value="P:mitotic recombination"/>
    <property type="evidence" value="ECO:0007669"/>
    <property type="project" value="TreeGrafter"/>
</dbReference>
<dbReference type="PIRSF" id="PIRSF037677">
    <property type="entry name" value="DNA_mis_repair_Msh6"/>
    <property type="match status" value="1"/>
</dbReference>
<dbReference type="InterPro" id="IPR036678">
    <property type="entry name" value="MutS_con_dom_sf"/>
</dbReference>
<dbReference type="AlphaFoldDB" id="A0A8B9PM74"/>
<dbReference type="InterPro" id="IPR007695">
    <property type="entry name" value="DNA_mismatch_repair_MutS-lik_N"/>
</dbReference>
<dbReference type="GO" id="GO:0005634">
    <property type="term" value="C:nucleus"/>
    <property type="evidence" value="ECO:0007669"/>
    <property type="project" value="TreeGrafter"/>
</dbReference>
<dbReference type="Pfam" id="PF05188">
    <property type="entry name" value="MutS_II"/>
    <property type="match status" value="2"/>
</dbReference>
<dbReference type="InterPro" id="IPR027417">
    <property type="entry name" value="P-loop_NTPase"/>
</dbReference>
<evidence type="ECO:0000256" key="4">
    <source>
        <dbReference type="ARBA" id="ARBA00022840"/>
    </source>
</evidence>
<evidence type="ECO:0000256" key="2">
    <source>
        <dbReference type="ARBA" id="ARBA00022741"/>
    </source>
</evidence>
<dbReference type="InterPro" id="IPR045076">
    <property type="entry name" value="MutS"/>
</dbReference>
<dbReference type="InterPro" id="IPR000432">
    <property type="entry name" value="DNA_mismatch_repair_MutS_C"/>
</dbReference>
<keyword evidence="3 7" id="KW-0227">DNA damage</keyword>
<reference evidence="10" key="1">
    <citation type="submission" date="2025-08" db="UniProtKB">
        <authorList>
            <consortium name="Ensembl"/>
        </authorList>
    </citation>
    <scope>IDENTIFICATION</scope>
</reference>
<accession>A0A8B9PM74</accession>
<dbReference type="FunFam" id="3.40.1170.10:FF:000004">
    <property type="entry name" value="DNA mismatch repair protein"/>
    <property type="match status" value="1"/>
</dbReference>
<evidence type="ECO:0000259" key="9">
    <source>
        <dbReference type="PROSITE" id="PS00486"/>
    </source>
</evidence>
<keyword evidence="11" id="KW-1185">Reference proteome</keyword>
<dbReference type="SUPFAM" id="SSF55271">
    <property type="entry name" value="DNA repair protein MutS, domain I"/>
    <property type="match status" value="1"/>
</dbReference>
<evidence type="ECO:0000256" key="3">
    <source>
        <dbReference type="ARBA" id="ARBA00022763"/>
    </source>
</evidence>
<dbReference type="Pfam" id="PF00488">
    <property type="entry name" value="MutS_V"/>
    <property type="match status" value="1"/>
</dbReference>
<reference evidence="10" key="2">
    <citation type="submission" date="2025-09" db="UniProtKB">
        <authorList>
            <consortium name="Ensembl"/>
        </authorList>
    </citation>
    <scope>IDENTIFICATION</scope>
</reference>
<keyword evidence="4 7" id="KW-0067">ATP-binding</keyword>
<evidence type="ECO:0000256" key="1">
    <source>
        <dbReference type="ARBA" id="ARBA00007094"/>
    </source>
</evidence>
<organism evidence="10 11">
    <name type="scientific">Apteryx owenii</name>
    <name type="common">Little spotted kiwi</name>
    <dbReference type="NCBI Taxonomy" id="8824"/>
    <lineage>
        <taxon>Eukaryota</taxon>
        <taxon>Metazoa</taxon>
        <taxon>Chordata</taxon>
        <taxon>Craniata</taxon>
        <taxon>Vertebrata</taxon>
        <taxon>Euteleostomi</taxon>
        <taxon>Archelosauria</taxon>
        <taxon>Archosauria</taxon>
        <taxon>Dinosauria</taxon>
        <taxon>Saurischia</taxon>
        <taxon>Theropoda</taxon>
        <taxon>Coelurosauria</taxon>
        <taxon>Aves</taxon>
        <taxon>Palaeognathae</taxon>
        <taxon>Apterygiformes</taxon>
        <taxon>Apterygidae</taxon>
        <taxon>Apteryx</taxon>
    </lineage>
</organism>
<dbReference type="InterPro" id="IPR007696">
    <property type="entry name" value="DNA_mismatch_repair_MutS_core"/>
</dbReference>
<dbReference type="Gene3D" id="1.10.1420.10">
    <property type="match status" value="2"/>
</dbReference>
<dbReference type="Gene3D" id="3.40.50.300">
    <property type="entry name" value="P-loop containing nucleotide triphosphate hydrolases"/>
    <property type="match status" value="1"/>
</dbReference>
<dbReference type="InterPro" id="IPR017261">
    <property type="entry name" value="DNA_mismatch_repair_MutS/MSH"/>
</dbReference>
<feature type="domain" description="DNA mismatch repair proteins mutS family" evidence="9">
    <location>
        <begin position="943"/>
        <end position="959"/>
    </location>
</feature>
<dbReference type="GO" id="GO:0030983">
    <property type="term" value="F:mismatched DNA binding"/>
    <property type="evidence" value="ECO:0007669"/>
    <property type="project" value="UniProtKB-UniRule"/>
</dbReference>
<dbReference type="Proteomes" id="UP000694424">
    <property type="component" value="Unplaced"/>
</dbReference>
<sequence length="1123" mass="127525">MFQTSEFGTKRRTSSENNEPCEKKTEALQSTVEDICNPLKTLDKKEPQKCEKPRICLQTLDRLREFSSDSDQLCNKVREDSFQEKQSMSLEKCSTIMGRSTEMESPLLSWDTSPKVAQKEESHCDLSQFSASLKSYENTQNTSDVNLNKRTKSIYTPLELQVIEMKKQYKDAVLCVECGYKYRFFGEDAEIAARELNIYCHPDHNFMTASIPSHRLFVHVRRLVAKGYKVGVIKQMETAALKAAGENKSSLFSRKLTALYTKSTLIGEDVNPLLKLDDSVDVEEVTTMDVPDNYLLCICENGENLKDRKKGDIVIGIMAVQPTTGEVIFDSFRDCASRLELESRVLRLQPVELILPSSLSDQSEKLVNSITSMRHIGVESTAFMKTGYRWERKLMPGDVRVGAVGSSTSSQQTDPASVVLRDDRIRIERMENLHFEYSHAFQLITDFYAREVPEITGPQKLSVILSLDKPVICSLAAIIAYLKEFNLEKMLYNPSNFKRLSNETEYMTINATTMKNLEILQNQTDMKTKGSLLWVLDHTKTSFGRRRLKKWVTQPLMKSSDINARLDAVSEILLSESSVFGQIQNLLCKLPDIERGLCSVFHKKCSTQEFFLIVSTLSRLELEIQALVPVIHSHVKTPLLQNTLLEIPELLSPIKHYLKILNEEAAKSGDKTQLFKDLTDFPVIRKKKEEILDVLSKIQLHLLEIRKQIKNPSAEYVTVSGQEFMIEVKNSLVSSVPSTWVMVSSTKAVSRFHSPFIIENYRHLNQLREQLVLDCSAEWLNFLDHFSEHYHPVSKAIGHLATIDCLFSLAQVAKQGDYCRPVVQDNRREIIIKNGRHPVIDVLLGEQDQYVPNTTNLSGDGERVMIITGPNMGGKSSYIKQVALITVMAQIGSYVPAEESTIGVVDGIFTRMGAADNIYKGRSTFMEELTDTAEIIRKATSRSLVILDELGRGTSTHDGIAIAYATLEHFIRDVESLTLFVTHYPSVCELEKVYPEEVGNYHMAFLVNEEESGEQKGSEDEENPEFITFLYQITKGVSARSYGLNVAKLADVPEEILKKAAHKSKELEELVNVKRKKLKSFAEVWKINDSRELQKWITSALLLIWVLSGRVWRKTYSKSCWNK</sequence>
<dbReference type="SMART" id="SM00534">
    <property type="entry name" value="MUTSac"/>
    <property type="match status" value="1"/>
</dbReference>
<dbReference type="SUPFAM" id="SSF52540">
    <property type="entry name" value="P-loop containing nucleoside triphosphate hydrolases"/>
    <property type="match status" value="1"/>
</dbReference>
<dbReference type="SUPFAM" id="SSF53150">
    <property type="entry name" value="DNA repair protein MutS, domain II"/>
    <property type="match status" value="1"/>
</dbReference>
<dbReference type="FunFam" id="1.10.1420.10:FF:000004">
    <property type="entry name" value="DNA mismatch repair protein Msh3"/>
    <property type="match status" value="1"/>
</dbReference>
<evidence type="ECO:0000313" key="10">
    <source>
        <dbReference type="Ensembl" id="ENSAOWP00000012010.1"/>
    </source>
</evidence>
<dbReference type="Gene3D" id="3.40.1170.10">
    <property type="entry name" value="DNA repair protein MutS, domain I"/>
    <property type="match status" value="1"/>
</dbReference>
<feature type="region of interest" description="Disordered" evidence="8">
    <location>
        <begin position="1"/>
        <end position="24"/>
    </location>
</feature>
<dbReference type="Gene3D" id="3.30.420.110">
    <property type="entry name" value="MutS, connector domain"/>
    <property type="match status" value="1"/>
</dbReference>
<dbReference type="InterPro" id="IPR016151">
    <property type="entry name" value="DNA_mismatch_repair_MutS_N"/>
</dbReference>
<dbReference type="GO" id="GO:0140664">
    <property type="term" value="F:ATP-dependent DNA damage sensor activity"/>
    <property type="evidence" value="ECO:0007669"/>
    <property type="project" value="InterPro"/>
</dbReference>
<dbReference type="NCBIfam" id="NF003810">
    <property type="entry name" value="PRK05399.1"/>
    <property type="match status" value="1"/>
</dbReference>
<evidence type="ECO:0000256" key="7">
    <source>
        <dbReference type="PIRNR" id="PIRNR037677"/>
    </source>
</evidence>